<reference evidence="7 8" key="1">
    <citation type="submission" date="2015-10" db="EMBL/GenBank/DDBJ databases">
        <title>Erysipelothrix larvae sp. LV19 isolated from the larval gut of the rhinoceros beetle, Trypoxylus dichotomus.</title>
        <authorList>
            <person name="Lim S."/>
            <person name="Kim B.-C."/>
        </authorList>
    </citation>
    <scope>NUCLEOTIDE SEQUENCE [LARGE SCALE GENOMIC DNA]</scope>
    <source>
        <strain evidence="7 8">LV19</strain>
    </source>
</reference>
<dbReference type="Pfam" id="PF08676">
    <property type="entry name" value="MutL_C"/>
    <property type="match status" value="1"/>
</dbReference>
<dbReference type="PROSITE" id="PS00058">
    <property type="entry name" value="DNA_MISMATCH_REPAIR_1"/>
    <property type="match status" value="1"/>
</dbReference>
<comment type="similarity">
    <text evidence="1 4">Belongs to the DNA mismatch repair MutL/HexB family.</text>
</comment>
<accession>A0A0X8GXX3</accession>
<organism evidence="7 8">
    <name type="scientific">Erysipelothrix larvae</name>
    <dbReference type="NCBI Taxonomy" id="1514105"/>
    <lineage>
        <taxon>Bacteria</taxon>
        <taxon>Bacillati</taxon>
        <taxon>Bacillota</taxon>
        <taxon>Erysipelotrichia</taxon>
        <taxon>Erysipelotrichales</taxon>
        <taxon>Erysipelotrichaceae</taxon>
        <taxon>Erysipelothrix</taxon>
    </lineage>
</organism>
<evidence type="ECO:0000259" key="5">
    <source>
        <dbReference type="SMART" id="SM00853"/>
    </source>
</evidence>
<dbReference type="SUPFAM" id="SSF54211">
    <property type="entry name" value="Ribosomal protein S5 domain 2-like"/>
    <property type="match status" value="1"/>
</dbReference>
<dbReference type="FunFam" id="3.30.565.10:FF:000003">
    <property type="entry name" value="DNA mismatch repair endonuclease MutL"/>
    <property type="match status" value="1"/>
</dbReference>
<keyword evidence="2 4" id="KW-0227">DNA damage</keyword>
<dbReference type="Pfam" id="PF01119">
    <property type="entry name" value="DNA_mis_repair"/>
    <property type="match status" value="1"/>
</dbReference>
<dbReference type="InterPro" id="IPR020667">
    <property type="entry name" value="DNA_mismatch_repair_MutL"/>
</dbReference>
<dbReference type="RefSeq" id="WP_067629645.1">
    <property type="nucleotide sequence ID" value="NZ_CP013213.1"/>
</dbReference>
<name>A0A0X8GXX3_9FIRM</name>
<dbReference type="InterPro" id="IPR002099">
    <property type="entry name" value="MutL/Mlh/PMS"/>
</dbReference>
<dbReference type="InterPro" id="IPR038973">
    <property type="entry name" value="MutL/Mlh/Pms-like"/>
</dbReference>
<dbReference type="InterPro" id="IPR042120">
    <property type="entry name" value="MutL_C_dimsub"/>
</dbReference>
<dbReference type="STRING" id="1514105.AOC36_00110"/>
<proteinExistence type="inferred from homology"/>
<dbReference type="GO" id="GO:0140664">
    <property type="term" value="F:ATP-dependent DNA damage sensor activity"/>
    <property type="evidence" value="ECO:0007669"/>
    <property type="project" value="InterPro"/>
</dbReference>
<dbReference type="SMART" id="SM00853">
    <property type="entry name" value="MutL_C"/>
    <property type="match status" value="1"/>
</dbReference>
<dbReference type="SUPFAM" id="SSF118116">
    <property type="entry name" value="DNA mismatch repair protein MutL"/>
    <property type="match status" value="1"/>
</dbReference>
<evidence type="ECO:0000256" key="4">
    <source>
        <dbReference type="HAMAP-Rule" id="MF_00149"/>
    </source>
</evidence>
<keyword evidence="8" id="KW-1185">Reference proteome</keyword>
<dbReference type="Gene3D" id="3.30.1540.20">
    <property type="entry name" value="MutL, C-terminal domain, dimerisation subdomain"/>
    <property type="match status" value="1"/>
</dbReference>
<feature type="domain" description="DNA mismatch repair protein S5" evidence="6">
    <location>
        <begin position="207"/>
        <end position="325"/>
    </location>
</feature>
<dbReference type="Pfam" id="PF13589">
    <property type="entry name" value="HATPase_c_3"/>
    <property type="match status" value="1"/>
</dbReference>
<protein>
    <recommendedName>
        <fullName evidence="4">DNA mismatch repair protein MutL</fullName>
    </recommendedName>
</protein>
<dbReference type="CDD" id="cd00782">
    <property type="entry name" value="MutL_Trans"/>
    <property type="match status" value="1"/>
</dbReference>
<evidence type="ECO:0000259" key="6">
    <source>
        <dbReference type="SMART" id="SM01340"/>
    </source>
</evidence>
<keyword evidence="3 4" id="KW-0234">DNA repair</keyword>
<dbReference type="InterPro" id="IPR020568">
    <property type="entry name" value="Ribosomal_Su5_D2-typ_SF"/>
</dbReference>
<dbReference type="PANTHER" id="PTHR10073:SF12">
    <property type="entry name" value="DNA MISMATCH REPAIR PROTEIN MLH1"/>
    <property type="match status" value="1"/>
</dbReference>
<dbReference type="InterPro" id="IPR036890">
    <property type="entry name" value="HATPase_C_sf"/>
</dbReference>
<dbReference type="Proteomes" id="UP000063781">
    <property type="component" value="Chromosome"/>
</dbReference>
<dbReference type="InterPro" id="IPR014721">
    <property type="entry name" value="Ribsml_uS5_D2-typ_fold_subgr"/>
</dbReference>
<dbReference type="InterPro" id="IPR013507">
    <property type="entry name" value="DNA_mismatch_S5_2-like"/>
</dbReference>
<comment type="function">
    <text evidence="4">This protein is involved in the repair of mismatches in DNA. It is required for dam-dependent methyl-directed DNA mismatch repair. May act as a 'molecular matchmaker', a protein that promotes the formation of a stable complex between two or more DNA-binding proteins in an ATP-dependent manner without itself being part of a final effector complex.</text>
</comment>
<evidence type="ECO:0000256" key="1">
    <source>
        <dbReference type="ARBA" id="ARBA00006082"/>
    </source>
</evidence>
<sequence>MAKIQVMDAHLANMIAAGEVVERPSGIVKELVENSLDAQATHIEIHVREGGMQEIAVIDNGEGMDEEDLKNAFKRHSTSKVSKAQDLSHIHTFGFRGEALPSIASVSIVNANSHDGQKGHEIVIDNGQEISFQRFARNKGTTVRITSLFSKVPARLKYIKNVRYEYSIIVDIVQKFAMSNPHVSFILMNDGAETFRTYGTGQLKDVFLQVFGPTIARDSKSFQGETFDFKIEGILALPQHNRANRYALWIYLNGRMVRIPKVQNAIIEAYKRYMPQGRFPIAVINITVDPHLVDVNVHPSKWEVRISKEEDLIQCVLNTIENSLNTTTVTARVFKEKPREEQVDFKQDLIETTPAPFVPVLKSEEETLSVTQEAVIELNHNSEETETDYEPIILEDLKVEEDIEDVESSRIEPLTVLSQMSGKYILAQGDQGLYIIDQHAAMERIRYEYYQSMLLHNQYPTQPLLMPVLLEGRQKALSRLGELIQIFNAVQIDIEPFDETSLIVREIPAWLKDADVKSFAEEILDTFEEEKTVDIESMRRLSIATLACHSSVRFNEYLSQEEMQQLIESLRRCEQPFHCPHGRPTLILMDHHSLEREFKR</sequence>
<gene>
    <name evidence="4" type="primary">mutL</name>
    <name evidence="7" type="ORF">AOC36_00110</name>
</gene>
<evidence type="ECO:0000313" key="8">
    <source>
        <dbReference type="Proteomes" id="UP000063781"/>
    </source>
</evidence>
<dbReference type="AlphaFoldDB" id="A0A0X8GXX3"/>
<dbReference type="Gene3D" id="3.30.1370.100">
    <property type="entry name" value="MutL, C-terminal domain, regulatory subdomain"/>
    <property type="match status" value="1"/>
</dbReference>
<dbReference type="HAMAP" id="MF_00149">
    <property type="entry name" value="DNA_mis_repair"/>
    <property type="match status" value="1"/>
</dbReference>
<dbReference type="InterPro" id="IPR014790">
    <property type="entry name" value="MutL_C"/>
</dbReference>
<dbReference type="PANTHER" id="PTHR10073">
    <property type="entry name" value="DNA MISMATCH REPAIR PROTEIN MLH, PMS, MUTL"/>
    <property type="match status" value="1"/>
</dbReference>
<evidence type="ECO:0000313" key="7">
    <source>
        <dbReference type="EMBL" id="AMC92450.1"/>
    </source>
</evidence>
<dbReference type="GO" id="GO:0016887">
    <property type="term" value="F:ATP hydrolysis activity"/>
    <property type="evidence" value="ECO:0007669"/>
    <property type="project" value="InterPro"/>
</dbReference>
<evidence type="ECO:0000256" key="3">
    <source>
        <dbReference type="ARBA" id="ARBA00023204"/>
    </source>
</evidence>
<dbReference type="KEGG" id="erl:AOC36_00110"/>
<dbReference type="CDD" id="cd16926">
    <property type="entry name" value="HATPase_MutL-MLH-PMS-like"/>
    <property type="match status" value="1"/>
</dbReference>
<dbReference type="OrthoDB" id="9763467at2"/>
<dbReference type="SMART" id="SM01340">
    <property type="entry name" value="DNA_mis_repair"/>
    <property type="match status" value="1"/>
</dbReference>
<dbReference type="InterPro" id="IPR014762">
    <property type="entry name" value="DNA_mismatch_repair_CS"/>
</dbReference>
<dbReference type="EMBL" id="CP013213">
    <property type="protein sequence ID" value="AMC92450.1"/>
    <property type="molecule type" value="Genomic_DNA"/>
</dbReference>
<dbReference type="NCBIfam" id="TIGR00585">
    <property type="entry name" value="mutl"/>
    <property type="match status" value="1"/>
</dbReference>
<dbReference type="Gene3D" id="3.30.230.10">
    <property type="match status" value="1"/>
</dbReference>
<dbReference type="GO" id="GO:0005524">
    <property type="term" value="F:ATP binding"/>
    <property type="evidence" value="ECO:0007669"/>
    <property type="project" value="InterPro"/>
</dbReference>
<evidence type="ECO:0000256" key="2">
    <source>
        <dbReference type="ARBA" id="ARBA00022763"/>
    </source>
</evidence>
<dbReference type="Gene3D" id="3.30.565.10">
    <property type="entry name" value="Histidine kinase-like ATPase, C-terminal domain"/>
    <property type="match status" value="1"/>
</dbReference>
<dbReference type="GO" id="GO:0030983">
    <property type="term" value="F:mismatched DNA binding"/>
    <property type="evidence" value="ECO:0007669"/>
    <property type="project" value="InterPro"/>
</dbReference>
<dbReference type="InterPro" id="IPR042121">
    <property type="entry name" value="MutL_C_regsub"/>
</dbReference>
<dbReference type="GO" id="GO:0032300">
    <property type="term" value="C:mismatch repair complex"/>
    <property type="evidence" value="ECO:0007669"/>
    <property type="project" value="InterPro"/>
</dbReference>
<dbReference type="SUPFAM" id="SSF55874">
    <property type="entry name" value="ATPase domain of HSP90 chaperone/DNA topoisomerase II/histidine kinase"/>
    <property type="match status" value="1"/>
</dbReference>
<dbReference type="InterPro" id="IPR037198">
    <property type="entry name" value="MutL_C_sf"/>
</dbReference>
<dbReference type="GO" id="GO:0006298">
    <property type="term" value="P:mismatch repair"/>
    <property type="evidence" value="ECO:0007669"/>
    <property type="project" value="UniProtKB-UniRule"/>
</dbReference>
<feature type="domain" description="MutL C-terminal dimerisation" evidence="5">
    <location>
        <begin position="416"/>
        <end position="558"/>
    </location>
</feature>